<dbReference type="Proteomes" id="UP001059475">
    <property type="component" value="Chromosome"/>
</dbReference>
<evidence type="ECO:0000256" key="1">
    <source>
        <dbReference type="SAM" id="Phobius"/>
    </source>
</evidence>
<dbReference type="EMBL" id="CP101114">
    <property type="protein sequence ID" value="UTO28444.1"/>
    <property type="molecule type" value="Genomic_DNA"/>
</dbReference>
<accession>A0ABY5ESR8</accession>
<keyword evidence="3" id="KW-1185">Reference proteome</keyword>
<feature type="transmembrane region" description="Helical" evidence="1">
    <location>
        <begin position="21"/>
        <end position="39"/>
    </location>
</feature>
<evidence type="ECO:0000313" key="3">
    <source>
        <dbReference type="Proteomes" id="UP001059475"/>
    </source>
</evidence>
<organism evidence="2 3">
    <name type="scientific">Bartonella harrusi</name>
    <dbReference type="NCBI Taxonomy" id="2961895"/>
    <lineage>
        <taxon>Bacteria</taxon>
        <taxon>Pseudomonadati</taxon>
        <taxon>Pseudomonadota</taxon>
        <taxon>Alphaproteobacteria</taxon>
        <taxon>Hyphomicrobiales</taxon>
        <taxon>Bartonellaceae</taxon>
        <taxon>Bartonella</taxon>
    </lineage>
</organism>
<dbReference type="RefSeq" id="WP_254770349.1">
    <property type="nucleotide sequence ID" value="NZ_CP101114.1"/>
</dbReference>
<gene>
    <name evidence="2" type="ORF">NMK50_10060</name>
</gene>
<proteinExistence type="predicted"/>
<sequence>MKGLNNELKRKLMLTAHLRKIILSIIIFQGLFLTSYYTLANQNTKLPNGPSPRYVILKDGRCYRVGSPVPIPSLGAGDYVVDYHPYRNKQGNNECSCIGDPVPELGDDVYVADYPSYSNNCRIDTVAELSDDRGKGNKQLEAFIFEWFTVAFIVTIIIAIMSIPISLLWRFKFKISACLFAIMTVLSVIAVFIIKIIFELH</sequence>
<evidence type="ECO:0000313" key="2">
    <source>
        <dbReference type="EMBL" id="UTO28444.1"/>
    </source>
</evidence>
<keyword evidence="1" id="KW-0472">Membrane</keyword>
<protein>
    <submittedName>
        <fullName evidence="2">Uncharacterized protein</fullName>
    </submittedName>
</protein>
<reference evidence="2" key="1">
    <citation type="submission" date="2022-07" db="EMBL/GenBank/DDBJ databases">
        <title>First report of Bartonella spp. in marsupials in Brazil, with a description of Bartonella harrusi sp. nov. and new proposal for taxonomic reclassification of species of the genus Bartonella.</title>
        <authorList>
            <person name="Amaral R.B."/>
        </authorList>
    </citation>
    <scope>NUCLEOTIDE SEQUENCE</scope>
    <source>
        <strain evidence="2">117A</strain>
    </source>
</reference>
<keyword evidence="1" id="KW-1133">Transmembrane helix</keyword>
<feature type="transmembrane region" description="Helical" evidence="1">
    <location>
        <begin position="147"/>
        <end position="169"/>
    </location>
</feature>
<name>A0ABY5ESR8_9HYPH</name>
<feature type="transmembrane region" description="Helical" evidence="1">
    <location>
        <begin position="176"/>
        <end position="198"/>
    </location>
</feature>
<keyword evidence="1" id="KW-0812">Transmembrane</keyword>